<dbReference type="InterPro" id="IPR001789">
    <property type="entry name" value="Sig_transdc_resp-reg_receiver"/>
</dbReference>
<accession>A0A009IIY4</accession>
<gene>
    <name evidence="3" type="primary">qseB</name>
    <name evidence="3" type="ORF">J512_3782</name>
</gene>
<proteinExistence type="predicted"/>
<dbReference type="AlphaFoldDB" id="A0A009IIY4"/>
<organism evidence="3 4">
    <name type="scientific">Acinetobacter baumannii (strain 1295743)</name>
    <dbReference type="NCBI Taxonomy" id="1310613"/>
    <lineage>
        <taxon>Bacteria</taxon>
        <taxon>Pseudomonadati</taxon>
        <taxon>Pseudomonadota</taxon>
        <taxon>Gammaproteobacteria</taxon>
        <taxon>Moraxellales</taxon>
        <taxon>Moraxellaceae</taxon>
        <taxon>Acinetobacter</taxon>
        <taxon>Acinetobacter calcoaceticus/baumannii complex</taxon>
    </lineage>
</organism>
<dbReference type="GO" id="GO:0000160">
    <property type="term" value="P:phosphorelay signal transduction system"/>
    <property type="evidence" value="ECO:0007669"/>
    <property type="project" value="InterPro"/>
</dbReference>
<dbReference type="PROSITE" id="PS50110">
    <property type="entry name" value="RESPONSE_REGULATORY"/>
    <property type="match status" value="1"/>
</dbReference>
<sequence>MHKILIIEDDFMIAESTETLLKLHQFDVHWVNNGIEGLKQLQQQVYGHCCK</sequence>
<name>A0A009IIY4_ACIB9</name>
<evidence type="ECO:0000313" key="4">
    <source>
        <dbReference type="Proteomes" id="UP000020595"/>
    </source>
</evidence>
<comment type="caution">
    <text evidence="3">The sequence shown here is derived from an EMBL/GenBank/DDBJ whole genome shotgun (WGS) entry which is preliminary data.</text>
</comment>
<protein>
    <submittedName>
        <fullName evidence="3">Transcriptional regulator domain protein</fullName>
    </submittedName>
</protein>
<dbReference type="PATRIC" id="fig|1310613.3.peg.3618"/>
<evidence type="ECO:0000259" key="2">
    <source>
        <dbReference type="PROSITE" id="PS50110"/>
    </source>
</evidence>
<comment type="caution">
    <text evidence="1">Lacks conserved residue(s) required for the propagation of feature annotation.</text>
</comment>
<dbReference type="InterPro" id="IPR011006">
    <property type="entry name" value="CheY-like_superfamily"/>
</dbReference>
<evidence type="ECO:0000256" key="1">
    <source>
        <dbReference type="PROSITE-ProRule" id="PRU00169"/>
    </source>
</evidence>
<feature type="domain" description="Response regulatory" evidence="2">
    <location>
        <begin position="3"/>
        <end position="51"/>
    </location>
</feature>
<dbReference type="Proteomes" id="UP000020595">
    <property type="component" value="Unassembled WGS sequence"/>
</dbReference>
<dbReference type="EMBL" id="JEWH01000074">
    <property type="protein sequence ID" value="EXB03768.1"/>
    <property type="molecule type" value="Genomic_DNA"/>
</dbReference>
<dbReference type="SUPFAM" id="SSF52172">
    <property type="entry name" value="CheY-like"/>
    <property type="match status" value="1"/>
</dbReference>
<reference evidence="3 4" key="1">
    <citation type="submission" date="2014-02" db="EMBL/GenBank/DDBJ databases">
        <title>Comparative genomics and transcriptomics to identify genetic mechanisms underlying the emergence of carbapenem resistant Acinetobacter baumannii (CRAb).</title>
        <authorList>
            <person name="Harris A.D."/>
            <person name="Johnson K.J."/>
            <person name="George J."/>
            <person name="Shefchek K."/>
            <person name="Daugherty S.C."/>
            <person name="Parankush S."/>
            <person name="Sadzewicz L."/>
            <person name="Tallon L."/>
            <person name="Sengamalay N."/>
            <person name="Hazen T.H."/>
            <person name="Rasko D.A."/>
        </authorList>
    </citation>
    <scope>NUCLEOTIDE SEQUENCE [LARGE SCALE GENOMIC DNA]</scope>
    <source>
        <strain evidence="3 4">1295743</strain>
    </source>
</reference>
<evidence type="ECO:0000313" key="3">
    <source>
        <dbReference type="EMBL" id="EXB03768.1"/>
    </source>
</evidence>
<dbReference type="Gene3D" id="3.40.50.2300">
    <property type="match status" value="1"/>
</dbReference>